<sequence>MQPNRGRCRGLVAPSTRIFFSSKSDQQVPSNNGLKGTKSHRTGDLVKGSSPPLRPYFFRPDRTNTSRVIAVYREQRANRTKVIGKSSSRPLRPYFFGPDRTNRSRSNWAGVTGQGSSRNLCPYFFRPDRTNRSRHLEQPDRGHWTGLVAPSTHMFFSSRSDQYEPSYNEQPDRGHWTELVAPSTPIFFSSRLDQLEPNYNGLKGTKLPDRGRSKGFVAPATPIFFSSRSDDQEPSNNGNKLKNNFSLTIFFSETITPRSTGPGSLDSVRRALYVHFFVVQIRPIGAETYSNRTGDIGMGSSRPLRTYFFRPARTNPPSVTGPGLLEWGRRALYAHTFFVQIRPAVAELYRFKENNGKENYSLSIFFNETVAPRSTGPVSLQRDRRALCAHILFHLEQTGPRSLERARRALYAHILFIQIRPIGAEEQRRKNFSLTIFFSETITPGATGPRSLESLRRALYAHTFFVQTRPAAAELYRKKNFSFAIFFSETITPGATGPRSLESVRRALYAHIFFVQIGPIGAEL</sequence>
<comment type="caution">
    <text evidence="2">The sequence shown here is derived from an EMBL/GenBank/DDBJ whole genome shotgun (WGS) entry which is preliminary data.</text>
</comment>
<accession>A0ABD2CK14</accession>
<evidence type="ECO:0000313" key="2">
    <source>
        <dbReference type="EMBL" id="KAL2745401.1"/>
    </source>
</evidence>
<name>A0ABD2CK14_VESMC</name>
<dbReference type="EMBL" id="JAYRBN010000043">
    <property type="protein sequence ID" value="KAL2745401.1"/>
    <property type="molecule type" value="Genomic_DNA"/>
</dbReference>
<gene>
    <name evidence="2" type="ORF">V1477_006256</name>
</gene>
<organism evidence="2 3">
    <name type="scientific">Vespula maculifrons</name>
    <name type="common">Eastern yellow jacket</name>
    <name type="synonym">Wasp</name>
    <dbReference type="NCBI Taxonomy" id="7453"/>
    <lineage>
        <taxon>Eukaryota</taxon>
        <taxon>Metazoa</taxon>
        <taxon>Ecdysozoa</taxon>
        <taxon>Arthropoda</taxon>
        <taxon>Hexapoda</taxon>
        <taxon>Insecta</taxon>
        <taxon>Pterygota</taxon>
        <taxon>Neoptera</taxon>
        <taxon>Endopterygota</taxon>
        <taxon>Hymenoptera</taxon>
        <taxon>Apocrita</taxon>
        <taxon>Aculeata</taxon>
        <taxon>Vespoidea</taxon>
        <taxon>Vespidae</taxon>
        <taxon>Vespinae</taxon>
        <taxon>Vespula</taxon>
    </lineage>
</organism>
<proteinExistence type="predicted"/>
<dbReference type="Proteomes" id="UP001607303">
    <property type="component" value="Unassembled WGS sequence"/>
</dbReference>
<feature type="compositionally biased region" description="Polar residues" evidence="1">
    <location>
        <begin position="22"/>
        <end position="34"/>
    </location>
</feature>
<dbReference type="AlphaFoldDB" id="A0ABD2CK14"/>
<feature type="region of interest" description="Disordered" evidence="1">
    <location>
        <begin position="22"/>
        <end position="55"/>
    </location>
</feature>
<keyword evidence="3" id="KW-1185">Reference proteome</keyword>
<reference evidence="2 3" key="1">
    <citation type="journal article" date="2024" name="Ann. Entomol. Soc. Am.">
        <title>Genomic analyses of the southern and eastern yellowjacket wasps (Hymenoptera: Vespidae) reveal evolutionary signatures of social life.</title>
        <authorList>
            <person name="Catto M.A."/>
            <person name="Caine P.B."/>
            <person name="Orr S.E."/>
            <person name="Hunt B.G."/>
            <person name="Goodisman M.A.D."/>
        </authorList>
    </citation>
    <scope>NUCLEOTIDE SEQUENCE [LARGE SCALE GENOMIC DNA]</scope>
    <source>
        <strain evidence="2">232</strain>
        <tissue evidence="2">Head and thorax</tissue>
    </source>
</reference>
<evidence type="ECO:0008006" key="4">
    <source>
        <dbReference type="Google" id="ProtNLM"/>
    </source>
</evidence>
<evidence type="ECO:0000313" key="3">
    <source>
        <dbReference type="Proteomes" id="UP001607303"/>
    </source>
</evidence>
<protein>
    <recommendedName>
        <fullName evidence="4">Ribosomal protein S3</fullName>
    </recommendedName>
</protein>
<evidence type="ECO:0000256" key="1">
    <source>
        <dbReference type="SAM" id="MobiDB-lite"/>
    </source>
</evidence>